<reference evidence="3 4" key="1">
    <citation type="submission" date="2015-01" db="EMBL/GenBank/DDBJ databases">
        <title>The Genome Sequence of Cladophialophora immunda CBS83496.</title>
        <authorList>
            <consortium name="The Broad Institute Genomics Platform"/>
            <person name="Cuomo C."/>
            <person name="de Hoog S."/>
            <person name="Gorbushina A."/>
            <person name="Stielow B."/>
            <person name="Teixiera M."/>
            <person name="Abouelleil A."/>
            <person name="Chapman S.B."/>
            <person name="Priest M."/>
            <person name="Young S.K."/>
            <person name="Wortman J."/>
            <person name="Nusbaum C."/>
            <person name="Birren B."/>
        </authorList>
    </citation>
    <scope>NUCLEOTIDE SEQUENCE [LARGE SCALE GENOMIC DNA]</scope>
    <source>
        <strain evidence="3 4">CBS 83496</strain>
    </source>
</reference>
<evidence type="ECO:0000313" key="4">
    <source>
        <dbReference type="Proteomes" id="UP000054466"/>
    </source>
</evidence>
<dbReference type="AlphaFoldDB" id="A0A0D2C5W8"/>
<keyword evidence="4" id="KW-1185">Reference proteome</keyword>
<dbReference type="RefSeq" id="XP_016246714.1">
    <property type="nucleotide sequence ID" value="XM_016396858.1"/>
</dbReference>
<gene>
    <name evidence="3" type="ORF">PV07_09589</name>
</gene>
<dbReference type="EMBL" id="KN847044">
    <property type="protein sequence ID" value="KIW26498.1"/>
    <property type="molecule type" value="Genomic_DNA"/>
</dbReference>
<dbReference type="Proteomes" id="UP000054466">
    <property type="component" value="Unassembled WGS sequence"/>
</dbReference>
<dbReference type="GeneID" id="27348783"/>
<feature type="signal peptide" evidence="2">
    <location>
        <begin position="1"/>
        <end position="21"/>
    </location>
</feature>
<proteinExistence type="predicted"/>
<protein>
    <submittedName>
        <fullName evidence="3">Uncharacterized protein</fullName>
    </submittedName>
</protein>
<feature type="chain" id="PRO_5002239511" evidence="2">
    <location>
        <begin position="22"/>
        <end position="242"/>
    </location>
</feature>
<accession>A0A0D2C5W8</accession>
<sequence>MAIKSLLFGGLLAIAVVCASADPYPDGKPMTTMVTLVTRVAPPPLPTGVSPVAVTIPCQGDCDNVKANPPSSLPQPQHTCVREALVALANWRMHCDGGGIPPPKCWTRAPSVERCCGKWVGVNDEQYKDYPPVRTPKEVQTGETSWEWHWDAKVDKGRREVILQTMDEYHSDKTECGRWRAENEVVFSAFMQHLSEYGICDADSSGRALDSAVPRYNPEGGGYYDQGNPKYPSLQDGPPLGW</sequence>
<evidence type="ECO:0000256" key="2">
    <source>
        <dbReference type="SAM" id="SignalP"/>
    </source>
</evidence>
<feature type="region of interest" description="Disordered" evidence="1">
    <location>
        <begin position="211"/>
        <end position="242"/>
    </location>
</feature>
<dbReference type="HOGENOM" id="CLU_1224646_0_0_1"/>
<keyword evidence="2" id="KW-0732">Signal</keyword>
<organism evidence="3 4">
    <name type="scientific">Cladophialophora immunda</name>
    <dbReference type="NCBI Taxonomy" id="569365"/>
    <lineage>
        <taxon>Eukaryota</taxon>
        <taxon>Fungi</taxon>
        <taxon>Dikarya</taxon>
        <taxon>Ascomycota</taxon>
        <taxon>Pezizomycotina</taxon>
        <taxon>Eurotiomycetes</taxon>
        <taxon>Chaetothyriomycetidae</taxon>
        <taxon>Chaetothyriales</taxon>
        <taxon>Herpotrichiellaceae</taxon>
        <taxon>Cladophialophora</taxon>
    </lineage>
</organism>
<evidence type="ECO:0000256" key="1">
    <source>
        <dbReference type="SAM" id="MobiDB-lite"/>
    </source>
</evidence>
<dbReference type="VEuPathDB" id="FungiDB:PV07_09589"/>
<name>A0A0D2C5W8_9EURO</name>
<evidence type="ECO:0000313" key="3">
    <source>
        <dbReference type="EMBL" id="KIW26498.1"/>
    </source>
</evidence>
<dbReference type="OrthoDB" id="4141760at2759"/>